<dbReference type="GO" id="GO:0046404">
    <property type="term" value="F:ATP-dependent polydeoxyribonucleotide 5'-hydroxyl-kinase activity"/>
    <property type="evidence" value="ECO:0007669"/>
    <property type="project" value="TreeGrafter"/>
</dbReference>
<dbReference type="GO" id="GO:0003690">
    <property type="term" value="F:double-stranded DNA binding"/>
    <property type="evidence" value="ECO:0007669"/>
    <property type="project" value="TreeGrafter"/>
</dbReference>
<keyword evidence="2" id="KW-1185">Reference proteome</keyword>
<accession>A0A5J4YLN5</accession>
<organism evidence="1 2">
    <name type="scientific">Porphyridium purpureum</name>
    <name type="common">Red alga</name>
    <name type="synonym">Porphyridium cruentum</name>
    <dbReference type="NCBI Taxonomy" id="35688"/>
    <lineage>
        <taxon>Eukaryota</taxon>
        <taxon>Rhodophyta</taxon>
        <taxon>Bangiophyceae</taxon>
        <taxon>Porphyridiales</taxon>
        <taxon>Porphyridiaceae</taxon>
        <taxon>Porphyridium</taxon>
    </lineage>
</organism>
<comment type="caution">
    <text evidence="1">The sequence shown here is derived from an EMBL/GenBank/DDBJ whole genome shotgun (WGS) entry which is preliminary data.</text>
</comment>
<evidence type="ECO:0000313" key="1">
    <source>
        <dbReference type="EMBL" id="KAA8491553.1"/>
    </source>
</evidence>
<dbReference type="Pfam" id="PF13671">
    <property type="entry name" value="AAA_33"/>
    <property type="match status" value="1"/>
</dbReference>
<evidence type="ECO:0000313" key="2">
    <source>
        <dbReference type="Proteomes" id="UP000324585"/>
    </source>
</evidence>
<dbReference type="SUPFAM" id="SSF52540">
    <property type="entry name" value="P-loop containing nucleoside triphosphate hydrolases"/>
    <property type="match status" value="1"/>
</dbReference>
<dbReference type="GO" id="GO:0006281">
    <property type="term" value="P:DNA repair"/>
    <property type="evidence" value="ECO:0007669"/>
    <property type="project" value="TreeGrafter"/>
</dbReference>
<proteinExistence type="predicted"/>
<dbReference type="Proteomes" id="UP000324585">
    <property type="component" value="Unassembled WGS sequence"/>
</dbReference>
<dbReference type="GO" id="GO:0046403">
    <property type="term" value="F:polynucleotide 3'-phosphatase activity"/>
    <property type="evidence" value="ECO:0007669"/>
    <property type="project" value="TreeGrafter"/>
</dbReference>
<dbReference type="EMBL" id="VRMN01000013">
    <property type="protein sequence ID" value="KAA8491553.1"/>
    <property type="molecule type" value="Genomic_DNA"/>
</dbReference>
<sequence>MDVDARETEIARGIGQEDPQLAATELACAVRLRPRVIMLVGLPGSGKSTFVSALLEAAAGGHAEPAGHGPEGRSPGTAEWVRISQDALGSRHNCEREALLALQEGKHCIIDRCNLNEKQRSPWIALARKFDGVVGAIGFDVPAATCLARLKTRQDHETITATDDHARILRGLTRDWKVPSEREGASTFTYPCGHRSV</sequence>
<reference evidence="2" key="1">
    <citation type="journal article" date="2019" name="Nat. Commun.">
        <title>Expansion of phycobilisome linker gene families in mesophilic red algae.</title>
        <authorList>
            <person name="Lee J."/>
            <person name="Kim D."/>
            <person name="Bhattacharya D."/>
            <person name="Yoon H.S."/>
        </authorList>
    </citation>
    <scope>NUCLEOTIDE SEQUENCE [LARGE SCALE GENOMIC DNA]</scope>
    <source>
        <strain evidence="2">CCMP 1328</strain>
    </source>
</reference>
<dbReference type="OrthoDB" id="3512845at2759"/>
<dbReference type="InterPro" id="IPR027417">
    <property type="entry name" value="P-loop_NTPase"/>
</dbReference>
<dbReference type="PANTHER" id="PTHR12083">
    <property type="entry name" value="BIFUNCTIONAL POLYNUCLEOTIDE PHOSPHATASE/KINASE"/>
    <property type="match status" value="1"/>
</dbReference>
<protein>
    <submittedName>
        <fullName evidence="1">Transcription factor</fullName>
    </submittedName>
</protein>
<name>A0A5J4YLN5_PORPP</name>
<dbReference type="Gene3D" id="3.40.50.300">
    <property type="entry name" value="P-loop containing nucleotide triphosphate hydrolases"/>
    <property type="match status" value="1"/>
</dbReference>
<gene>
    <name evidence="1" type="ORF">FVE85_2568</name>
</gene>
<dbReference type="PANTHER" id="PTHR12083:SF9">
    <property type="entry name" value="BIFUNCTIONAL POLYNUCLEOTIDE PHOSPHATASE_KINASE"/>
    <property type="match status" value="1"/>
</dbReference>
<dbReference type="OMA" id="KMWITEA"/>
<dbReference type="AlphaFoldDB" id="A0A5J4YLN5"/>